<keyword evidence="13" id="KW-1185">Reference proteome</keyword>
<evidence type="ECO:0000313" key="12">
    <source>
        <dbReference type="EMBL" id="TDW25290.1"/>
    </source>
</evidence>
<dbReference type="Pfam" id="PF02110">
    <property type="entry name" value="HK"/>
    <property type="match status" value="1"/>
</dbReference>
<dbReference type="GO" id="GO:0009228">
    <property type="term" value="P:thiamine biosynthetic process"/>
    <property type="evidence" value="ECO:0007669"/>
    <property type="project" value="UniProtKB-KW"/>
</dbReference>
<dbReference type="InterPro" id="IPR000417">
    <property type="entry name" value="Hyethyz_kinase"/>
</dbReference>
<comment type="function">
    <text evidence="11">Catalyzes the phosphorylation of the hydroxyl group of 4-methyl-5-beta-hydroxyethylthiazole (THZ).</text>
</comment>
<evidence type="ECO:0000256" key="8">
    <source>
        <dbReference type="ARBA" id="ARBA00022840"/>
    </source>
</evidence>
<dbReference type="Gene3D" id="3.40.1190.20">
    <property type="match status" value="1"/>
</dbReference>
<evidence type="ECO:0000256" key="3">
    <source>
        <dbReference type="ARBA" id="ARBA00004868"/>
    </source>
</evidence>
<dbReference type="HAMAP" id="MF_00228">
    <property type="entry name" value="Thz_kinase"/>
    <property type="match status" value="1"/>
</dbReference>
<dbReference type="SUPFAM" id="SSF53613">
    <property type="entry name" value="Ribokinase-like"/>
    <property type="match status" value="1"/>
</dbReference>
<evidence type="ECO:0000256" key="4">
    <source>
        <dbReference type="ARBA" id="ARBA00022679"/>
    </source>
</evidence>
<evidence type="ECO:0000256" key="10">
    <source>
        <dbReference type="ARBA" id="ARBA00022977"/>
    </source>
</evidence>
<keyword evidence="7 11" id="KW-0418">Kinase</keyword>
<keyword evidence="6 11" id="KW-0547">Nucleotide-binding</keyword>
<dbReference type="GO" id="GO:0000287">
    <property type="term" value="F:magnesium ion binding"/>
    <property type="evidence" value="ECO:0007669"/>
    <property type="project" value="UniProtKB-UniRule"/>
</dbReference>
<evidence type="ECO:0000313" key="13">
    <source>
        <dbReference type="Proteomes" id="UP000294743"/>
    </source>
</evidence>
<feature type="binding site" evidence="11">
    <location>
        <position position="120"/>
    </location>
    <ligand>
        <name>ATP</name>
        <dbReference type="ChEBI" id="CHEBI:30616"/>
    </ligand>
</feature>
<keyword evidence="5 11" id="KW-0479">Metal-binding</keyword>
<dbReference type="PRINTS" id="PR01099">
    <property type="entry name" value="HYETHTZKNASE"/>
</dbReference>
<evidence type="ECO:0000256" key="9">
    <source>
        <dbReference type="ARBA" id="ARBA00022842"/>
    </source>
</evidence>
<keyword evidence="9 11" id="KW-0460">Magnesium</keyword>
<keyword evidence="4 11" id="KW-0808">Transferase</keyword>
<comment type="caution">
    <text evidence="12">The sequence shown here is derived from an EMBL/GenBank/DDBJ whole genome shotgun (WGS) entry which is preliminary data.</text>
</comment>
<dbReference type="AlphaFoldDB" id="A0A4R8AA61"/>
<comment type="similarity">
    <text evidence="11">Belongs to the Thz kinase family.</text>
</comment>
<keyword evidence="8 11" id="KW-0067">ATP-binding</keyword>
<comment type="catalytic activity">
    <reaction evidence="1 11">
        <text>5-(2-hydroxyethyl)-4-methylthiazole + ATP = 4-methyl-5-(2-phosphooxyethyl)-thiazole + ADP + H(+)</text>
        <dbReference type="Rhea" id="RHEA:24212"/>
        <dbReference type="ChEBI" id="CHEBI:15378"/>
        <dbReference type="ChEBI" id="CHEBI:17957"/>
        <dbReference type="ChEBI" id="CHEBI:30616"/>
        <dbReference type="ChEBI" id="CHEBI:58296"/>
        <dbReference type="ChEBI" id="CHEBI:456216"/>
        <dbReference type="EC" id="2.7.1.50"/>
    </reaction>
</comment>
<dbReference type="Proteomes" id="UP000294743">
    <property type="component" value="Unassembled WGS sequence"/>
</dbReference>
<evidence type="ECO:0000256" key="11">
    <source>
        <dbReference type="HAMAP-Rule" id="MF_00228"/>
    </source>
</evidence>
<proteinExistence type="inferred from homology"/>
<dbReference type="GO" id="GO:0009229">
    <property type="term" value="P:thiamine diphosphate biosynthetic process"/>
    <property type="evidence" value="ECO:0007669"/>
    <property type="project" value="UniProtKB-UniRule"/>
</dbReference>
<name>A0A4R8AA61_9FIRM</name>
<dbReference type="GO" id="GO:0004417">
    <property type="term" value="F:hydroxyethylthiazole kinase activity"/>
    <property type="evidence" value="ECO:0007669"/>
    <property type="project" value="UniProtKB-UniRule"/>
</dbReference>
<dbReference type="NCBIfam" id="NF006830">
    <property type="entry name" value="PRK09355.1"/>
    <property type="match status" value="1"/>
</dbReference>
<organism evidence="12 13">
    <name type="scientific">Breznakia blatticola</name>
    <dbReference type="NCBI Taxonomy" id="1754012"/>
    <lineage>
        <taxon>Bacteria</taxon>
        <taxon>Bacillati</taxon>
        <taxon>Bacillota</taxon>
        <taxon>Erysipelotrichia</taxon>
        <taxon>Erysipelotrichales</taxon>
        <taxon>Erysipelotrichaceae</taxon>
        <taxon>Breznakia</taxon>
    </lineage>
</organism>
<feature type="binding site" evidence="11">
    <location>
        <position position="44"/>
    </location>
    <ligand>
        <name>substrate</name>
    </ligand>
</feature>
<gene>
    <name evidence="11" type="primary">thiM</name>
    <name evidence="12" type="ORF">EDD63_10522</name>
</gene>
<evidence type="ECO:0000256" key="7">
    <source>
        <dbReference type="ARBA" id="ARBA00022777"/>
    </source>
</evidence>
<dbReference type="UniPathway" id="UPA00060">
    <property type="reaction ID" value="UER00139"/>
</dbReference>
<dbReference type="EC" id="2.7.1.50" evidence="11"/>
<feature type="binding site" evidence="11">
    <location>
        <position position="168"/>
    </location>
    <ligand>
        <name>ATP</name>
        <dbReference type="ChEBI" id="CHEBI:30616"/>
    </ligand>
</feature>
<dbReference type="GO" id="GO:0005524">
    <property type="term" value="F:ATP binding"/>
    <property type="evidence" value="ECO:0007669"/>
    <property type="project" value="UniProtKB-UniRule"/>
</dbReference>
<reference evidence="12 13" key="1">
    <citation type="submission" date="2019-03" db="EMBL/GenBank/DDBJ databases">
        <title>Genomic Encyclopedia of Type Strains, Phase IV (KMG-IV): sequencing the most valuable type-strain genomes for metagenomic binning, comparative biology and taxonomic classification.</title>
        <authorList>
            <person name="Goeker M."/>
        </authorList>
    </citation>
    <scope>NUCLEOTIDE SEQUENCE [LARGE SCALE GENOMIC DNA]</scope>
    <source>
        <strain evidence="12 13">DSM 28867</strain>
    </source>
</reference>
<evidence type="ECO:0000256" key="5">
    <source>
        <dbReference type="ARBA" id="ARBA00022723"/>
    </source>
</evidence>
<dbReference type="RefSeq" id="WP_208318291.1">
    <property type="nucleotide sequence ID" value="NZ_SODD01000005.1"/>
</dbReference>
<evidence type="ECO:0000256" key="2">
    <source>
        <dbReference type="ARBA" id="ARBA00001946"/>
    </source>
</evidence>
<dbReference type="PIRSF" id="PIRSF000513">
    <property type="entry name" value="Thz_kinase"/>
    <property type="match status" value="1"/>
</dbReference>
<sequence length="271" mass="29098">MIQQMQFALKQVQQKRPLVHHLTNYVTVNDCANITLAIGGSPVMADAIEEVKDMASMASSVVLNMGTINKRTLASMITAGKTANQKGIPVVFDPVGVGATRYRNESALEILSKVTCDVIRGNASELCFLLERKSETNGVDAAINAQDYDIQTMVVNLANTFHCVVACTGAIDIISDGKKVIKIYNGHKQMSAITGTGCMCTSLIGAYCGANDDTFIATCSALISMGIAGELAYEKTKQQGLGHFHMGILDEIGKLDAQTIAQEAKYDETEY</sequence>
<comment type="cofactor">
    <cofactor evidence="2 11">
        <name>Mg(2+)</name>
        <dbReference type="ChEBI" id="CHEBI:18420"/>
    </cofactor>
</comment>
<keyword evidence="10 11" id="KW-0784">Thiamine biosynthesis</keyword>
<evidence type="ECO:0000256" key="6">
    <source>
        <dbReference type="ARBA" id="ARBA00022741"/>
    </source>
</evidence>
<evidence type="ECO:0000256" key="1">
    <source>
        <dbReference type="ARBA" id="ARBA00001771"/>
    </source>
</evidence>
<comment type="pathway">
    <text evidence="3 11">Cofactor biosynthesis; thiamine diphosphate biosynthesis; 4-methyl-5-(2-phosphoethyl)-thiazole from 5-(2-hydroxyethyl)-4-methylthiazole: step 1/1.</text>
</comment>
<protein>
    <recommendedName>
        <fullName evidence="11">Hydroxyethylthiazole kinase</fullName>
        <ecNumber evidence="11">2.7.1.50</ecNumber>
    </recommendedName>
    <alternativeName>
        <fullName evidence="11">4-methyl-5-beta-hydroxyethylthiazole kinase</fullName>
        <shortName evidence="11">TH kinase</shortName>
        <shortName evidence="11">Thz kinase</shortName>
    </alternativeName>
</protein>
<accession>A0A4R8AA61</accession>
<dbReference type="InterPro" id="IPR029056">
    <property type="entry name" value="Ribokinase-like"/>
</dbReference>
<dbReference type="CDD" id="cd01170">
    <property type="entry name" value="THZ_kinase"/>
    <property type="match status" value="1"/>
</dbReference>
<feature type="binding site" evidence="11">
    <location>
        <position position="195"/>
    </location>
    <ligand>
        <name>substrate</name>
    </ligand>
</feature>
<dbReference type="NCBIfam" id="TIGR00694">
    <property type="entry name" value="thiM"/>
    <property type="match status" value="1"/>
</dbReference>
<dbReference type="EMBL" id="SODD01000005">
    <property type="protein sequence ID" value="TDW25290.1"/>
    <property type="molecule type" value="Genomic_DNA"/>
</dbReference>